<protein>
    <submittedName>
        <fullName evidence="2">Cell division protein FtsX</fullName>
    </submittedName>
</protein>
<keyword evidence="2" id="KW-0132">Cell division</keyword>
<evidence type="ECO:0000313" key="2">
    <source>
        <dbReference type="EMBL" id="MBB5082879.1"/>
    </source>
</evidence>
<evidence type="ECO:0000313" key="3">
    <source>
        <dbReference type="Proteomes" id="UP000568380"/>
    </source>
</evidence>
<proteinExistence type="predicted"/>
<organism evidence="2 3">
    <name type="scientific">Nonomuraea endophytica</name>
    <dbReference type="NCBI Taxonomy" id="714136"/>
    <lineage>
        <taxon>Bacteria</taxon>
        <taxon>Bacillati</taxon>
        <taxon>Actinomycetota</taxon>
        <taxon>Actinomycetes</taxon>
        <taxon>Streptosporangiales</taxon>
        <taxon>Streptosporangiaceae</taxon>
        <taxon>Nonomuraea</taxon>
    </lineage>
</organism>
<dbReference type="Gene3D" id="3.30.70.3040">
    <property type="match status" value="2"/>
</dbReference>
<feature type="domain" description="FtsX extracellular" evidence="1">
    <location>
        <begin position="130"/>
        <end position="230"/>
    </location>
</feature>
<evidence type="ECO:0000259" key="1">
    <source>
        <dbReference type="Pfam" id="PF18075"/>
    </source>
</evidence>
<feature type="domain" description="FtsX extracellular" evidence="1">
    <location>
        <begin position="4"/>
        <end position="106"/>
    </location>
</feature>
<dbReference type="AlphaFoldDB" id="A0A7W8AC44"/>
<dbReference type="Proteomes" id="UP000568380">
    <property type="component" value="Unassembled WGS sequence"/>
</dbReference>
<keyword evidence="3" id="KW-1185">Reference proteome</keyword>
<dbReference type="GO" id="GO:0051301">
    <property type="term" value="P:cell division"/>
    <property type="evidence" value="ECO:0007669"/>
    <property type="project" value="UniProtKB-KW"/>
</dbReference>
<dbReference type="EMBL" id="JACHIN010000014">
    <property type="protein sequence ID" value="MBB5082879.1"/>
    <property type="molecule type" value="Genomic_DNA"/>
</dbReference>
<dbReference type="InterPro" id="IPR040690">
    <property type="entry name" value="FtsX_ECD"/>
</dbReference>
<keyword evidence="2" id="KW-0131">Cell cycle</keyword>
<reference evidence="2 3" key="1">
    <citation type="submission" date="2020-08" db="EMBL/GenBank/DDBJ databases">
        <title>Genomic Encyclopedia of Type Strains, Phase IV (KMG-IV): sequencing the most valuable type-strain genomes for metagenomic binning, comparative biology and taxonomic classification.</title>
        <authorList>
            <person name="Goeker M."/>
        </authorList>
    </citation>
    <scope>NUCLEOTIDE SEQUENCE [LARGE SCALE GENOMIC DNA]</scope>
    <source>
        <strain evidence="2 3">DSM 45385</strain>
    </source>
</reference>
<name>A0A7W8AC44_9ACTN</name>
<comment type="caution">
    <text evidence="2">The sequence shown here is derived from an EMBL/GenBank/DDBJ whole genome shotgun (WGS) entry which is preliminary data.</text>
</comment>
<accession>A0A7W8AC44</accession>
<dbReference type="RefSeq" id="WP_184971446.1">
    <property type="nucleotide sequence ID" value="NZ_JACHIN010000014.1"/>
</dbReference>
<gene>
    <name evidence="2" type="ORF">HNR40_008375</name>
</gene>
<dbReference type="Pfam" id="PF18075">
    <property type="entry name" value="FtsX_ECD"/>
    <property type="match status" value="2"/>
</dbReference>
<sequence length="241" mass="26377">MADLSVFLCHGDNPALPSCGGEAITKEQRLAVQRALRSAPWVETLVFEGQREAFKNFQADDLISESVKKAVRVQDMPESFRVKIRPGADYQSLIAEVKAMPGVAQVVDSSMLRRQMTAGLPEGWPQERTISVFMCRRGGASALCEATPSERGATPEQVKVAHDTLRSLPEVANTQVETREMAWKARQSIGATAGQTPEDMNESIRLLLHPDADHARVIKVIESLAGVERVVEHPCPTSTSC</sequence>